<dbReference type="PANTHER" id="PTHR47396:SF1">
    <property type="entry name" value="ATP-DEPENDENT HELICASE IRC3-RELATED"/>
    <property type="match status" value="1"/>
</dbReference>
<feature type="region of interest" description="Disordered" evidence="1">
    <location>
        <begin position="170"/>
        <end position="198"/>
    </location>
</feature>
<dbReference type="Pfam" id="PF04851">
    <property type="entry name" value="ResIII"/>
    <property type="match status" value="1"/>
</dbReference>
<dbReference type="InterPro" id="IPR013670">
    <property type="entry name" value="EcoEI_R_C_dom"/>
</dbReference>
<sequence>MSNFYNYPAQFEFVISSAKEAEKYIYENLDIAGLYLRKTLENWVNFIYESEPSLRLPYDTSINSLMKEPAFIEIIESPELLSMMHAIRQLGNKAVHNTGKTKITEDQALHVLQLLHSVSYYLMTLYSGNPVSKPLFQEDLIPQSFSSQVNEQKKMIQQLQEELNAKTELEKKQKEEQEALEANRKETQQQILPPSDPNEAKTRELLIDYMLEEMGWDLSQDNVKEFRVEGMPNNKEEGFADYVLWGDNGKPLAVVEAKRTSRDLNSGRHQAELYAKCLEKNFGQLPNIFLTNGYEISFYDWFYPMREVQGYYTKDELQLNIQRRTNKRNLNEMPIDEDITNRYYQIEAIKAVAERFEDRHRGALLVMATGTGKTRTSASLVDVLSKANWAKKILFLADRTALVTQAKNNLNDYLPNLPSVDLREEKEDVGSRIVFSTYQTLINLIDEDKTGDTRTYGVGHFDVIIFDEIHRSIYNKYKAIFNYFDGLKIGLTATPVDFSERNTYELFGLNVGNPTYNYDLDKAINDGFLVPYKSFSVQTKFQREGIKYSELTPEEQKEYEEEFADPITGEFPEEIESTALDQWIYNTNTADAILEYLMEHGIKVDGGNKLGKTIIFAKKNKHAEFLRQRFNATYPEYGDQFLKVIDYTVEYRHDLLNDFKIKYKNPQIACSVDMLDTGIDVPEIVNLVFLKPVKSRVKFWQMIGRGTRLCENLFGFGEDKKDFLILDFCQNFEFFEENPKGIEPIKQMSLAERIFRIRLNLAQVLLIQEEEELKALGEDLLTYVHQQVVNINNEKRTSFVVKPYLKILDNYQEKEKWYNLSKSETYELLNGLAPLVYEKSQDTAALTFDFMMLDFMTANINGDKRQVYLTEKVIGISNRLKKQTSVPQVKAKLNTLNHITQDNYWSDMSVLGLEHIRVELRELIKFLTEEAKKIVTTSFEDNITSVKASPELQESHSFDKEAYKEKIERYIKENQFDLTIDKIRKNIKITPADLSYIESFLFDKGSLGSKSLFQEVYGDKPLGEFIRSVVGLDKLEAKNAFTKMVNFANLNTQQIQFMDLVIDYFAVNGVMDLNQLFNPPFSDLYSGGMINLFGQEVSTKIAGTIRNINDNCVA</sequence>
<dbReference type="GO" id="GO:0005524">
    <property type="term" value="F:ATP binding"/>
    <property type="evidence" value="ECO:0007669"/>
    <property type="project" value="UniProtKB-KW"/>
</dbReference>
<feature type="compositionally biased region" description="Basic and acidic residues" evidence="1">
    <location>
        <begin position="170"/>
        <end position="187"/>
    </location>
</feature>
<dbReference type="PANTHER" id="PTHR47396">
    <property type="entry name" value="TYPE I RESTRICTION ENZYME ECOKI R PROTEIN"/>
    <property type="match status" value="1"/>
</dbReference>
<dbReference type="Pfam" id="PF04313">
    <property type="entry name" value="HSDR_N"/>
    <property type="match status" value="1"/>
</dbReference>
<dbReference type="GO" id="GO:0003677">
    <property type="term" value="F:DNA binding"/>
    <property type="evidence" value="ECO:0007669"/>
    <property type="project" value="UniProtKB-KW"/>
</dbReference>
<dbReference type="PROSITE" id="PS51192">
    <property type="entry name" value="HELICASE_ATP_BIND_1"/>
    <property type="match status" value="1"/>
</dbReference>
<dbReference type="EMBL" id="FOUZ01000012">
    <property type="protein sequence ID" value="SFN41821.1"/>
    <property type="molecule type" value="Genomic_DNA"/>
</dbReference>
<dbReference type="STRING" id="684065.SAMN05421738_1129"/>
<keyword evidence="4" id="KW-1185">Reference proteome</keyword>
<organism evidence="3 4">
    <name type="scientific">Algoriella xinjiangensis</name>
    <dbReference type="NCBI Taxonomy" id="684065"/>
    <lineage>
        <taxon>Bacteria</taxon>
        <taxon>Pseudomonadati</taxon>
        <taxon>Bacteroidota</taxon>
        <taxon>Flavobacteriia</taxon>
        <taxon>Flavobacteriales</taxon>
        <taxon>Weeksellaceae</taxon>
        <taxon>Algoriella</taxon>
    </lineage>
</organism>
<feature type="domain" description="Helicase ATP-binding" evidence="2">
    <location>
        <begin position="354"/>
        <end position="513"/>
    </location>
</feature>
<dbReference type="OrthoDB" id="9759819at2"/>
<dbReference type="Pfam" id="PF08463">
    <property type="entry name" value="EcoEI_R_C"/>
    <property type="match status" value="1"/>
</dbReference>
<protein>
    <submittedName>
        <fullName evidence="3">Type I restriction enzyme, R subunit</fullName>
    </submittedName>
</protein>
<name>A0A1I4YUX6_9FLAO</name>
<dbReference type="SMART" id="SM00487">
    <property type="entry name" value="DEXDc"/>
    <property type="match status" value="1"/>
</dbReference>
<proteinExistence type="predicted"/>
<evidence type="ECO:0000313" key="4">
    <source>
        <dbReference type="Proteomes" id="UP000199149"/>
    </source>
</evidence>
<evidence type="ECO:0000259" key="2">
    <source>
        <dbReference type="PROSITE" id="PS51192"/>
    </source>
</evidence>
<accession>A0A1I4YUX6</accession>
<dbReference type="SUPFAM" id="SSF52540">
    <property type="entry name" value="P-loop containing nucleoside triphosphate hydrolases"/>
    <property type="match status" value="2"/>
</dbReference>
<evidence type="ECO:0000313" key="3">
    <source>
        <dbReference type="EMBL" id="SFN41821.1"/>
    </source>
</evidence>
<reference evidence="4" key="1">
    <citation type="submission" date="2016-10" db="EMBL/GenBank/DDBJ databases">
        <authorList>
            <person name="Varghese N."/>
            <person name="Submissions S."/>
        </authorList>
    </citation>
    <scope>NUCLEOTIDE SEQUENCE [LARGE SCALE GENOMIC DNA]</scope>
    <source>
        <strain evidence="4">XJ109</strain>
    </source>
</reference>
<dbReference type="InterPro" id="IPR050742">
    <property type="entry name" value="Helicase_Restrict-Modif_Enz"/>
</dbReference>
<gene>
    <name evidence="3" type="ORF">SAMN05421738_1129</name>
</gene>
<dbReference type="Gene3D" id="3.90.1570.30">
    <property type="match status" value="1"/>
</dbReference>
<dbReference type="GO" id="GO:0009035">
    <property type="term" value="F:type I site-specific deoxyribonuclease activity"/>
    <property type="evidence" value="ECO:0007669"/>
    <property type="project" value="UniProtKB-EC"/>
</dbReference>
<dbReference type="AlphaFoldDB" id="A0A1I4YUX6"/>
<dbReference type="CDD" id="cd18799">
    <property type="entry name" value="SF2_C_EcoAI-like"/>
    <property type="match status" value="1"/>
</dbReference>
<dbReference type="InterPro" id="IPR001650">
    <property type="entry name" value="Helicase_C-like"/>
</dbReference>
<dbReference type="CDD" id="cd18032">
    <property type="entry name" value="DEXHc_RE_I_III_res"/>
    <property type="match status" value="1"/>
</dbReference>
<dbReference type="InterPro" id="IPR027417">
    <property type="entry name" value="P-loop_NTPase"/>
</dbReference>
<dbReference type="GO" id="GO:0009307">
    <property type="term" value="P:DNA restriction-modification system"/>
    <property type="evidence" value="ECO:0007669"/>
    <property type="project" value="UniProtKB-KW"/>
</dbReference>
<dbReference type="Gene3D" id="3.40.50.300">
    <property type="entry name" value="P-loop containing nucleotide triphosphate hydrolases"/>
    <property type="match status" value="2"/>
</dbReference>
<dbReference type="Proteomes" id="UP000199149">
    <property type="component" value="Unassembled WGS sequence"/>
</dbReference>
<dbReference type="Pfam" id="PF00271">
    <property type="entry name" value="Helicase_C"/>
    <property type="match status" value="1"/>
</dbReference>
<dbReference type="RefSeq" id="WP_092908872.1">
    <property type="nucleotide sequence ID" value="NZ_FOUZ01000012.1"/>
</dbReference>
<evidence type="ECO:0000256" key="1">
    <source>
        <dbReference type="SAM" id="MobiDB-lite"/>
    </source>
</evidence>
<dbReference type="InterPro" id="IPR014001">
    <property type="entry name" value="Helicase_ATP-bd"/>
</dbReference>
<dbReference type="GO" id="GO:0005829">
    <property type="term" value="C:cytosol"/>
    <property type="evidence" value="ECO:0007669"/>
    <property type="project" value="TreeGrafter"/>
</dbReference>
<dbReference type="InterPro" id="IPR007409">
    <property type="entry name" value="Restrct_endonuc_type1_HsdR_N"/>
</dbReference>
<dbReference type="InterPro" id="IPR006935">
    <property type="entry name" value="Helicase/UvrB_N"/>
</dbReference>